<dbReference type="Pfam" id="PF01926">
    <property type="entry name" value="MMR_HSR1"/>
    <property type="match status" value="1"/>
</dbReference>
<dbReference type="FunFam" id="3.40.50.300:FF:000590">
    <property type="entry name" value="Ribosome biogenesis GTPase A"/>
    <property type="match status" value="1"/>
</dbReference>
<evidence type="ECO:0000313" key="8">
    <source>
        <dbReference type="Proteomes" id="UP000190229"/>
    </source>
</evidence>
<comment type="subcellular location">
    <subcellularLocation>
        <location evidence="4">Cytoplasm</location>
    </subcellularLocation>
</comment>
<proteinExistence type="inferred from homology"/>
<dbReference type="PANTHER" id="PTHR45782:SF4">
    <property type="entry name" value="MITOCHONDRIAL RIBOSOME-ASSOCIATED GTPASE 1"/>
    <property type="match status" value="1"/>
</dbReference>
<evidence type="ECO:0000256" key="4">
    <source>
        <dbReference type="PIRNR" id="PIRNR006230"/>
    </source>
</evidence>
<feature type="domain" description="CP-type G" evidence="6">
    <location>
        <begin position="13"/>
        <end position="181"/>
    </location>
</feature>
<dbReference type="InterPro" id="IPR006073">
    <property type="entry name" value="GTP-bd"/>
</dbReference>
<dbReference type="EMBL" id="MWPS01000027">
    <property type="protein sequence ID" value="OPG15742.1"/>
    <property type="molecule type" value="Genomic_DNA"/>
</dbReference>
<dbReference type="SUPFAM" id="SSF52540">
    <property type="entry name" value="P-loop containing nucleoside triphosphate hydrolases"/>
    <property type="match status" value="1"/>
</dbReference>
<evidence type="ECO:0000256" key="2">
    <source>
        <dbReference type="ARBA" id="ARBA00022741"/>
    </source>
</evidence>
<dbReference type="Gene3D" id="3.40.50.300">
    <property type="entry name" value="P-loop containing nucleotide triphosphate hydrolases"/>
    <property type="match status" value="1"/>
</dbReference>
<comment type="function">
    <text evidence="4">Required for a late step of 50S ribosomal subunit assembly. Has GTPase activity.</text>
</comment>
<keyword evidence="2 4" id="KW-0547">Nucleotide-binding</keyword>
<evidence type="ECO:0000256" key="5">
    <source>
        <dbReference type="PIRSR" id="PIRSR006230-1"/>
    </source>
</evidence>
<dbReference type="PANTHER" id="PTHR45782">
    <property type="entry name" value="MITOCHONDRIAL RIBOSOME-ASSOCIATED GTPASE 1"/>
    <property type="match status" value="1"/>
</dbReference>
<dbReference type="NCBIfam" id="TIGR03596">
    <property type="entry name" value="GTPase_YlqF"/>
    <property type="match status" value="1"/>
</dbReference>
<comment type="similarity">
    <text evidence="4">Belongs to the TRAFAC class YlqF/YawG GTPase family. MTG1 subfamily.</text>
</comment>
<evidence type="ECO:0000256" key="3">
    <source>
        <dbReference type="ARBA" id="ARBA00023134"/>
    </source>
</evidence>
<feature type="binding site" evidence="5">
    <location>
        <position position="177"/>
    </location>
    <ligand>
        <name>GTP</name>
        <dbReference type="ChEBI" id="CHEBI:37565"/>
    </ligand>
</feature>
<dbReference type="PROSITE" id="PS51721">
    <property type="entry name" value="G_CP"/>
    <property type="match status" value="1"/>
</dbReference>
<dbReference type="InterPro" id="IPR019991">
    <property type="entry name" value="GTP-bd_ribosome_bgen"/>
</dbReference>
<dbReference type="GO" id="GO:0005737">
    <property type="term" value="C:cytoplasm"/>
    <property type="evidence" value="ECO:0007669"/>
    <property type="project" value="UniProtKB-SubCell"/>
</dbReference>
<keyword evidence="8" id="KW-1185">Reference proteome</keyword>
<keyword evidence="4" id="KW-0963">Cytoplasm</keyword>
<organism evidence="7 8">
    <name type="scientific">Ferroacidibacillus organovorans</name>
    <dbReference type="NCBI Taxonomy" id="1765683"/>
    <lineage>
        <taxon>Bacteria</taxon>
        <taxon>Bacillati</taxon>
        <taxon>Bacillota</taxon>
        <taxon>Bacilli</taxon>
        <taxon>Bacillales</taxon>
        <taxon>Alicyclobacillaceae</taxon>
        <taxon>Ferroacidibacillus</taxon>
    </lineage>
</organism>
<dbReference type="PIRSF" id="PIRSF006230">
    <property type="entry name" value="MG442"/>
    <property type="match status" value="1"/>
</dbReference>
<dbReference type="InterPro" id="IPR027417">
    <property type="entry name" value="P-loop_NTPase"/>
</dbReference>
<dbReference type="InterPro" id="IPR030378">
    <property type="entry name" value="G_CP_dom"/>
</dbReference>
<dbReference type="GO" id="GO:0005525">
    <property type="term" value="F:GTP binding"/>
    <property type="evidence" value="ECO:0007669"/>
    <property type="project" value="UniProtKB-KW"/>
</dbReference>
<feature type="binding site" evidence="5">
    <location>
        <begin position="133"/>
        <end position="138"/>
    </location>
    <ligand>
        <name>GTP</name>
        <dbReference type="ChEBI" id="CHEBI:37565"/>
    </ligand>
</feature>
<evidence type="ECO:0000259" key="6">
    <source>
        <dbReference type="PROSITE" id="PS51721"/>
    </source>
</evidence>
<dbReference type="PRINTS" id="PR00326">
    <property type="entry name" value="GTP1OBG"/>
</dbReference>
<dbReference type="CDD" id="cd01856">
    <property type="entry name" value="YlqF"/>
    <property type="match status" value="1"/>
</dbReference>
<dbReference type="InterPro" id="IPR016478">
    <property type="entry name" value="GTPase_MTG1"/>
</dbReference>
<protein>
    <recommendedName>
        <fullName evidence="1 4">Ribosome biogenesis GTPase A</fullName>
    </recommendedName>
</protein>
<comment type="caution">
    <text evidence="7">The sequence shown here is derived from an EMBL/GenBank/DDBJ whole genome shotgun (WGS) entry which is preliminary data.</text>
</comment>
<dbReference type="Gene3D" id="1.10.1580.10">
    <property type="match status" value="1"/>
</dbReference>
<keyword evidence="3 4" id="KW-0342">GTP-binding</keyword>
<dbReference type="RefSeq" id="WP_079291360.1">
    <property type="nucleotide sequence ID" value="NZ_MWPS01000027.1"/>
</dbReference>
<dbReference type="InterPro" id="IPR023179">
    <property type="entry name" value="GTP-bd_ortho_bundle_sf"/>
</dbReference>
<reference evidence="7 8" key="1">
    <citation type="submission" date="2017-02" db="EMBL/GenBank/DDBJ databases">
        <title>Draft genome of Acidibacillus ferrooxidans Huett2.</title>
        <authorList>
            <person name="Schopf S."/>
        </authorList>
    </citation>
    <scope>NUCLEOTIDE SEQUENCE [LARGE SCALE GENOMIC DNA]</scope>
    <source>
        <strain evidence="7 8">Huett2</strain>
    </source>
</reference>
<dbReference type="Proteomes" id="UP000190229">
    <property type="component" value="Unassembled WGS sequence"/>
</dbReference>
<evidence type="ECO:0000256" key="1">
    <source>
        <dbReference type="ARBA" id="ARBA00014898"/>
    </source>
</evidence>
<gene>
    <name evidence="7" type="ORF">B2M26_11640</name>
</gene>
<dbReference type="GO" id="GO:0003924">
    <property type="term" value="F:GTPase activity"/>
    <property type="evidence" value="ECO:0007669"/>
    <property type="project" value="TreeGrafter"/>
</dbReference>
<sequence>MSIQWFPGHMAKAKREIQANLSLVDVVIELRDARLPESSGNPLLSELLQQKIRVLALTKADLADPSETQRFCSYYKSVGMGVDAVIPVNIRKNVGLKSLKLACEQAMESKFERMAKRGIRKRAVRAMVVGIPNVGKSSLINAMAGRSVAKTGDRPGVTQSQQWIKLAGSIELLDTPGLLWPKFEDRDAALRLAWSGAIKSSLLQPVELALALLTFMNEHYPIALESRYGVKPFASVNDEQVLGVLEQIGMRRGALRSGGQVDDELAAQMLLRDYQTGLLGPMTLEKAPSVEGQMLE</sequence>
<dbReference type="GO" id="GO:0006412">
    <property type="term" value="P:translation"/>
    <property type="evidence" value="ECO:0007669"/>
    <property type="project" value="TreeGrafter"/>
</dbReference>
<name>A0A1V4ES97_9BACL</name>
<dbReference type="AlphaFoldDB" id="A0A1V4ES97"/>
<evidence type="ECO:0000313" key="7">
    <source>
        <dbReference type="EMBL" id="OPG15742.1"/>
    </source>
</evidence>
<accession>A0A1V4ES97</accession>